<organism evidence="1 2">
    <name type="scientific">Tritrichomonas musculus</name>
    <dbReference type="NCBI Taxonomy" id="1915356"/>
    <lineage>
        <taxon>Eukaryota</taxon>
        <taxon>Metamonada</taxon>
        <taxon>Parabasalia</taxon>
        <taxon>Tritrichomonadida</taxon>
        <taxon>Tritrichomonadidae</taxon>
        <taxon>Tritrichomonas</taxon>
    </lineage>
</organism>
<gene>
    <name evidence="1" type="ORF">M9Y10_014421</name>
</gene>
<dbReference type="Proteomes" id="UP001470230">
    <property type="component" value="Unassembled WGS sequence"/>
</dbReference>
<name>A0ABR2KZG5_9EUKA</name>
<proteinExistence type="predicted"/>
<evidence type="ECO:0000313" key="2">
    <source>
        <dbReference type="Proteomes" id="UP001470230"/>
    </source>
</evidence>
<comment type="caution">
    <text evidence="1">The sequence shown here is derived from an EMBL/GenBank/DDBJ whole genome shotgun (WGS) entry which is preliminary data.</text>
</comment>
<dbReference type="EMBL" id="JAPFFF010000002">
    <property type="protein sequence ID" value="KAK8896513.1"/>
    <property type="molecule type" value="Genomic_DNA"/>
</dbReference>
<keyword evidence="2" id="KW-1185">Reference proteome</keyword>
<sequence length="226" mass="25401">MNDNALLSSKESIHRSFAGAMISGLVSDLVFKGIHETHSNFDLLDISLAAFQSGVSRVSYRAAIETIACLNKDFEKIQDDPKAVSQSIVYLTGGSLGALYATGINYPIDCIREFRNNRNKEFKINFTDAEKFYADRVFYYVGYATSMGNIVPLLSKPKNNFKRHPRMQISHLKTILVGNPHKILDCNSEFMPCIKYYAKSFAVEIISSDLLSSFQKGIDRVKYLAL</sequence>
<evidence type="ECO:0000313" key="1">
    <source>
        <dbReference type="EMBL" id="KAK8896513.1"/>
    </source>
</evidence>
<protein>
    <submittedName>
        <fullName evidence="1">Uncharacterized protein</fullName>
    </submittedName>
</protein>
<reference evidence="1 2" key="1">
    <citation type="submission" date="2024-04" db="EMBL/GenBank/DDBJ databases">
        <title>Tritrichomonas musculus Genome.</title>
        <authorList>
            <person name="Alves-Ferreira E."/>
            <person name="Grigg M."/>
            <person name="Lorenzi H."/>
            <person name="Galac M."/>
        </authorList>
    </citation>
    <scope>NUCLEOTIDE SEQUENCE [LARGE SCALE GENOMIC DNA]</scope>
    <source>
        <strain evidence="1 2">EAF2021</strain>
    </source>
</reference>
<accession>A0ABR2KZG5</accession>